<accession>A0A1W2H3Z9</accession>
<dbReference type="SUPFAM" id="SSF56925">
    <property type="entry name" value="OMPA-like"/>
    <property type="match status" value="1"/>
</dbReference>
<dbReference type="Gene3D" id="2.40.160.20">
    <property type="match status" value="1"/>
</dbReference>
<evidence type="ECO:0008006" key="3">
    <source>
        <dbReference type="Google" id="ProtNLM"/>
    </source>
</evidence>
<organism evidence="1 2">
    <name type="scientific">Aquiflexum balticum DSM 16537</name>
    <dbReference type="NCBI Taxonomy" id="758820"/>
    <lineage>
        <taxon>Bacteria</taxon>
        <taxon>Pseudomonadati</taxon>
        <taxon>Bacteroidota</taxon>
        <taxon>Cytophagia</taxon>
        <taxon>Cytophagales</taxon>
        <taxon>Cyclobacteriaceae</taxon>
        <taxon>Aquiflexum</taxon>
    </lineage>
</organism>
<evidence type="ECO:0000313" key="2">
    <source>
        <dbReference type="Proteomes" id="UP000192333"/>
    </source>
</evidence>
<dbReference type="EMBL" id="LT838813">
    <property type="protein sequence ID" value="SMD43609.1"/>
    <property type="molecule type" value="Genomic_DNA"/>
</dbReference>
<gene>
    <name evidence="1" type="ORF">SAMN00777080_2208</name>
</gene>
<proteinExistence type="predicted"/>
<dbReference type="InterPro" id="IPR011250">
    <property type="entry name" value="OMP/PagP_B-barrel"/>
</dbReference>
<dbReference type="Proteomes" id="UP000192333">
    <property type="component" value="Chromosome I"/>
</dbReference>
<sequence>MIVYVIIFKNQFMKRLIFVSIFFISTSVSYAQFFSTGFQANLGVPIGELRDVMDGSVFPEYTMSFYYKFPLKPIEVGMGIGYGKYGTELEKRNDLYPGYTDVLRLRRNNNLLTLMGIFRYNFENEKQIIPFIEAQIGANHFYTRYKIRESSFEEPIEEGLDFSDWVLGFRFGGGFKIPFKNKDSGHFEFKVLYHDSGPVEYLRKQDTEYRASQGDGEFVYTPQKTTINLIQPGIGFVFFLDSAIY</sequence>
<evidence type="ECO:0000313" key="1">
    <source>
        <dbReference type="EMBL" id="SMD43609.1"/>
    </source>
</evidence>
<protein>
    <recommendedName>
        <fullName evidence="3">Outer membrane protein beta-barrel domain-containing protein</fullName>
    </recommendedName>
</protein>
<reference evidence="2" key="1">
    <citation type="submission" date="2017-04" db="EMBL/GenBank/DDBJ databases">
        <authorList>
            <person name="Varghese N."/>
            <person name="Submissions S."/>
        </authorList>
    </citation>
    <scope>NUCLEOTIDE SEQUENCE [LARGE SCALE GENOMIC DNA]</scope>
    <source>
        <strain evidence="2">DSM 16537</strain>
    </source>
</reference>
<dbReference type="AlphaFoldDB" id="A0A1W2H3Z9"/>
<name>A0A1W2H3Z9_9BACT</name>
<keyword evidence="2" id="KW-1185">Reference proteome</keyword>